<organism evidence="1">
    <name type="scientific">marine sediment metagenome</name>
    <dbReference type="NCBI Taxonomy" id="412755"/>
    <lineage>
        <taxon>unclassified sequences</taxon>
        <taxon>metagenomes</taxon>
        <taxon>ecological metagenomes</taxon>
    </lineage>
</organism>
<reference evidence="1" key="1">
    <citation type="journal article" date="2015" name="Nature">
        <title>Complex archaea that bridge the gap between prokaryotes and eukaryotes.</title>
        <authorList>
            <person name="Spang A."/>
            <person name="Saw J.H."/>
            <person name="Jorgensen S.L."/>
            <person name="Zaremba-Niedzwiedzka K."/>
            <person name="Martijn J."/>
            <person name="Lind A.E."/>
            <person name="van Eijk R."/>
            <person name="Schleper C."/>
            <person name="Guy L."/>
            <person name="Ettema T.J."/>
        </authorList>
    </citation>
    <scope>NUCLEOTIDE SEQUENCE</scope>
</reference>
<proteinExistence type="predicted"/>
<dbReference type="EMBL" id="LAZR01045199">
    <property type="protein sequence ID" value="KKK99453.1"/>
    <property type="molecule type" value="Genomic_DNA"/>
</dbReference>
<accession>A0A0F9A017</accession>
<evidence type="ECO:0000313" key="1">
    <source>
        <dbReference type="EMBL" id="KKK99453.1"/>
    </source>
</evidence>
<gene>
    <name evidence="1" type="ORF">LCGC14_2632620</name>
</gene>
<comment type="caution">
    <text evidence="1">The sequence shown here is derived from an EMBL/GenBank/DDBJ whole genome shotgun (WGS) entry which is preliminary data.</text>
</comment>
<protein>
    <submittedName>
        <fullName evidence="1">Uncharacterized protein</fullName>
    </submittedName>
</protein>
<name>A0A0F9A017_9ZZZZ</name>
<sequence>MTNNNGNGFKLTMAEFKGKVLESLDTIKEDIKEIKIKNSDHHKQLFDRMRKVEKETNAPTLSTHPIQWVLWLFGYRK</sequence>
<dbReference type="AlphaFoldDB" id="A0A0F9A017"/>